<keyword evidence="3" id="KW-1185">Reference proteome</keyword>
<dbReference type="InterPro" id="IPR010344">
    <property type="entry name" value="YbjH"/>
</dbReference>
<feature type="signal peptide" evidence="1">
    <location>
        <begin position="1"/>
        <end position="29"/>
    </location>
</feature>
<organism evidence="2 3">
    <name type="scientific">Mesobacterium hydrothermale</name>
    <dbReference type="NCBI Taxonomy" id="3111907"/>
    <lineage>
        <taxon>Bacteria</taxon>
        <taxon>Pseudomonadati</taxon>
        <taxon>Pseudomonadota</taxon>
        <taxon>Alphaproteobacteria</taxon>
        <taxon>Rhodobacterales</taxon>
        <taxon>Roseobacteraceae</taxon>
        <taxon>Mesobacterium</taxon>
    </lineage>
</organism>
<dbReference type="Proteomes" id="UP001348149">
    <property type="component" value="Unassembled WGS sequence"/>
</dbReference>
<feature type="chain" id="PRO_5045687001" evidence="1">
    <location>
        <begin position="30"/>
        <end position="703"/>
    </location>
</feature>
<gene>
    <name evidence="2" type="ORF">VK792_08330</name>
</gene>
<proteinExistence type="predicted"/>
<protein>
    <submittedName>
        <fullName evidence="2">YjbH domain-containing protein</fullName>
    </submittedName>
</protein>
<evidence type="ECO:0000313" key="3">
    <source>
        <dbReference type="Proteomes" id="UP001348149"/>
    </source>
</evidence>
<evidence type="ECO:0000313" key="2">
    <source>
        <dbReference type="EMBL" id="MEC3861288.1"/>
    </source>
</evidence>
<name>A0ABU6HFQ0_9RHOB</name>
<comment type="caution">
    <text evidence="2">The sequence shown here is derived from an EMBL/GenBank/DDBJ whole genome shotgun (WGS) entry which is preliminary data.</text>
</comment>
<accession>A0ABU6HFQ0</accession>
<reference evidence="2 3" key="1">
    <citation type="submission" date="2024-01" db="EMBL/GenBank/DDBJ databases">
        <title>Mesobacterium rodlantinim sp. nov., isolated from shallow sea hydrothermal systems off Kueishantao Island.</title>
        <authorList>
            <person name="Su Z."/>
            <person name="Tang K."/>
        </authorList>
    </citation>
    <scope>NUCLEOTIDE SEQUENCE [LARGE SCALE GENOMIC DNA]</scope>
    <source>
        <strain evidence="2 3">TK19101</strain>
    </source>
</reference>
<evidence type="ECO:0000256" key="1">
    <source>
        <dbReference type="SAM" id="SignalP"/>
    </source>
</evidence>
<dbReference type="Pfam" id="PF06082">
    <property type="entry name" value="YjbH"/>
    <property type="match status" value="1"/>
</dbReference>
<dbReference type="RefSeq" id="WP_326297005.1">
    <property type="nucleotide sequence ID" value="NZ_JAYLLH010000009.1"/>
</dbReference>
<keyword evidence="1" id="KW-0732">Signal</keyword>
<sequence length="703" mass="76452">MPAISSHRSGLKRTVAALACTLAAGTAAAQDRITSFGLYGAPGLMDTPTAEMAPDATLSTTFARIHDSTRVTLSFQLTPRISGSFRYAALENFSNPGSIGGVYYDRSFDLRYQLLTEGRYRPAVTIGLQDFAGTGLYSSEYLVATKTIAPGLKLTGGLGWGRLGSSNAFATTGTRPTTTLGKGGIPSYNQWFRGDVSAFGGISYAPNDRLRLKAEYSLDAYVDEVAGSSFKRKSPWNYGLDYTFKSGHQLSLYHAYGDTFGVSMTFFTRLKESPIPGSTDSAPLPVKPRSAAQRADLGWTADSTISNKAYGSLSASLAKEGIALEGMDLDGRSATVRVRNIRYGMTPQAIGRTARAMTRSLPGSVENFTIVPVVSGMALSAVEMRRSDVEALENEAAAEMLAKTRIVDGFGRAPEVTPGIYPRFTWSLGPDLNFSIFDPNSPIRANLNMRVQAAYELSPNLVLEGAVSKRVTGNLYKVSTPPAVAPTLPPVRTDYAKYANEGDPAIDSLTLSYYGRPGPNLFSRVSVGYLEMMYAGVSTEVLWKPVDSRLGLGVELNYVKKRDFDQMFGLQSYDAVTGYASAYYDFGNGFHGQLDVGRYLAGDYGATISLDREFGNGWRVGAYATFTDASAEDFGEGSFDKGLRFTIPLSWPSGKSTRGASKITLQSLNRDGGSRLELNNRLYDRVREYHEPQMTNTWGRFWR</sequence>
<dbReference type="EMBL" id="JAYLLH010000009">
    <property type="protein sequence ID" value="MEC3861288.1"/>
    <property type="molecule type" value="Genomic_DNA"/>
</dbReference>